<dbReference type="AlphaFoldDB" id="A0A381PWG3"/>
<accession>A0A381PWG3</accession>
<gene>
    <name evidence="1" type="ORF">METZ01_LOCUS24266</name>
</gene>
<dbReference type="Gene3D" id="1.25.40.920">
    <property type="entry name" value="TRAP transporter T-component"/>
    <property type="match status" value="1"/>
</dbReference>
<dbReference type="InterPro" id="IPR038537">
    <property type="entry name" value="TatT_sf"/>
</dbReference>
<reference evidence="1" key="1">
    <citation type="submission" date="2018-05" db="EMBL/GenBank/DDBJ databases">
        <authorList>
            <person name="Lanie J.A."/>
            <person name="Ng W.-L."/>
            <person name="Kazmierczak K.M."/>
            <person name="Andrzejewski T.M."/>
            <person name="Davidsen T.M."/>
            <person name="Wayne K.J."/>
            <person name="Tettelin H."/>
            <person name="Glass J.I."/>
            <person name="Rusch D."/>
            <person name="Podicherti R."/>
            <person name="Tsui H.-C.T."/>
            <person name="Winkler M.E."/>
        </authorList>
    </citation>
    <scope>NUCLEOTIDE SEQUENCE</scope>
</reference>
<protein>
    <recommendedName>
        <fullName evidence="2">TRAP transporter TatT component family protein</fullName>
    </recommendedName>
</protein>
<name>A0A381PWG3_9ZZZZ</name>
<dbReference type="Pfam" id="PF16811">
    <property type="entry name" value="TAtT"/>
    <property type="match status" value="1"/>
</dbReference>
<organism evidence="1">
    <name type="scientific">marine metagenome</name>
    <dbReference type="NCBI Taxonomy" id="408172"/>
    <lineage>
        <taxon>unclassified sequences</taxon>
        <taxon>metagenomes</taxon>
        <taxon>ecological metagenomes</taxon>
    </lineage>
</organism>
<evidence type="ECO:0000313" key="1">
    <source>
        <dbReference type="EMBL" id="SUZ71412.1"/>
    </source>
</evidence>
<dbReference type="EMBL" id="UINC01001120">
    <property type="protein sequence ID" value="SUZ71412.1"/>
    <property type="molecule type" value="Genomic_DNA"/>
</dbReference>
<dbReference type="InterPro" id="IPR031823">
    <property type="entry name" value="TatT"/>
</dbReference>
<dbReference type="PROSITE" id="PS51257">
    <property type="entry name" value="PROKAR_LIPOPROTEIN"/>
    <property type="match status" value="1"/>
</dbReference>
<sequence length="281" mass="30938">MKRIAFLLASLVLSGCASIVSSVTDTLAEDLSRAILDNDDLATVRDGVPAFLIVLDALLTSDPDNPNLLTAAARLNASYATGFVADQARRSKLTDKAMGLSYRAACDRIDWLCNVREMPFQELETRLLGSRQKDVPAIYAFASSWAGWIQAHSDDWAAIAELARVKALMEKVVELDANYDEGAAVMYLGVFETLLPPAMGGRPEVGRRHFERAIEISDGRYLMAKVLFAEKYARLVFDRQLHDTLLTEVMIADPYGEALTLINLVAQDQAAALLKSADEYF</sequence>
<evidence type="ECO:0008006" key="2">
    <source>
        <dbReference type="Google" id="ProtNLM"/>
    </source>
</evidence>
<proteinExistence type="predicted"/>